<gene>
    <name evidence="2" type="ORF">M9980_08480</name>
</gene>
<keyword evidence="1" id="KW-1133">Transmembrane helix</keyword>
<protein>
    <submittedName>
        <fullName evidence="2">Uncharacterized protein</fullName>
    </submittedName>
</protein>
<feature type="transmembrane region" description="Helical" evidence="1">
    <location>
        <begin position="121"/>
        <end position="144"/>
    </location>
</feature>
<reference evidence="2" key="1">
    <citation type="submission" date="2022-05" db="EMBL/GenBank/DDBJ databases">
        <title>Sphingomonas sp. strain RMG20 Genome sequencing and assembly.</title>
        <authorList>
            <person name="Kim I."/>
        </authorList>
    </citation>
    <scope>NUCLEOTIDE SEQUENCE</scope>
    <source>
        <strain evidence="2">RMG20</strain>
    </source>
</reference>
<proteinExistence type="predicted"/>
<dbReference type="RefSeq" id="WP_250749225.1">
    <property type="nucleotide sequence ID" value="NZ_CP098401.1"/>
</dbReference>
<feature type="transmembrane region" description="Helical" evidence="1">
    <location>
        <begin position="164"/>
        <end position="183"/>
    </location>
</feature>
<dbReference type="EMBL" id="CP098401">
    <property type="protein sequence ID" value="URW74612.1"/>
    <property type="molecule type" value="Genomic_DNA"/>
</dbReference>
<organism evidence="2 3">
    <name type="scientific">Sphingomonas donggukensis</name>
    <dbReference type="NCBI Taxonomy" id="2949093"/>
    <lineage>
        <taxon>Bacteria</taxon>
        <taxon>Pseudomonadati</taxon>
        <taxon>Pseudomonadota</taxon>
        <taxon>Alphaproteobacteria</taxon>
        <taxon>Sphingomonadales</taxon>
        <taxon>Sphingomonadaceae</taxon>
        <taxon>Sphingomonas</taxon>
    </lineage>
</organism>
<evidence type="ECO:0000313" key="3">
    <source>
        <dbReference type="Proteomes" id="UP001055580"/>
    </source>
</evidence>
<keyword evidence="3" id="KW-1185">Reference proteome</keyword>
<feature type="transmembrane region" description="Helical" evidence="1">
    <location>
        <begin position="79"/>
        <end position="100"/>
    </location>
</feature>
<feature type="transmembrane region" description="Helical" evidence="1">
    <location>
        <begin position="190"/>
        <end position="209"/>
    </location>
</feature>
<evidence type="ECO:0000256" key="1">
    <source>
        <dbReference type="SAM" id="Phobius"/>
    </source>
</evidence>
<dbReference type="Proteomes" id="UP001055580">
    <property type="component" value="Chromosome"/>
</dbReference>
<evidence type="ECO:0000313" key="2">
    <source>
        <dbReference type="EMBL" id="URW74612.1"/>
    </source>
</evidence>
<feature type="transmembrane region" description="Helical" evidence="1">
    <location>
        <begin position="215"/>
        <end position="234"/>
    </location>
</feature>
<accession>A0ABY4TQG7</accession>
<keyword evidence="1" id="KW-0812">Transmembrane</keyword>
<name>A0ABY4TQG7_9SPHN</name>
<sequence length="256" mass="26415">MTPANAWRWCAAAGVAAFLCSWGFGQIPGLVACGPTGGLGPIIAFEFVRSPAHVAMLFGAEPCRSALVAAQKTGLLLDALGFIPAYAAFLVFAALACSPAKAGVQSRAAHSSAPAFAGERIRWLVIGAILLAALCDQIEGALLYRILADLPGPPTLIDALWWPVHIKFALLAAGTAGIAILLLSHMRLPGFVAALFVTIGVCTAVAGWLNGPSPVMMLGFTISWVTILLSALLASWRPSLFSARAAPPPVPAPPSA</sequence>
<keyword evidence="1" id="KW-0472">Membrane</keyword>